<proteinExistence type="predicted"/>
<dbReference type="Gene3D" id="3.60.60.10">
    <property type="entry name" value="Penicillin V Acylase, Chain A"/>
    <property type="match status" value="1"/>
</dbReference>
<sequence>MTQIPVLDLPADPRTAGRLHGERLREGVASNAREYRIRIRVAGLDDAGIDRRSREFVDRVAEYDPGYREAMEGISEGSGVDLVDVAMVNARYELLYTTWSEFGRPTAASLEGECTSFGGAAEAFEDGEIHIGQNWDWFPQIEGAWVRWEKDGVRALGFTEAGIAGAKIGINSEGLGVCLMGLGSSEDDWRIAGMPVHMRTQRVLESRTLREAVGVVAGGRPGCSADFLIGSEEGVVNAETSPRGSLVTYQDGERPLVHANHFLEAQALGIDQSWLRTGKQSTFDRYERMSGLVGEGPVSVDGMKRAMRDHENGELSLCRHAVESDPPELWSTTAMSVQMNLTRRELEYTWGTPCDKEYERIAL</sequence>
<reference evidence="3" key="1">
    <citation type="journal article" date="2019" name="Int. J. Syst. Evol. Microbiol.">
        <title>The Global Catalogue of Microorganisms (GCM) 10K type strain sequencing project: providing services to taxonomists for standard genome sequencing and annotation.</title>
        <authorList>
            <consortium name="The Broad Institute Genomics Platform"/>
            <consortium name="The Broad Institute Genome Sequencing Center for Infectious Disease"/>
            <person name="Wu L."/>
            <person name="Ma J."/>
        </authorList>
    </citation>
    <scope>NUCLEOTIDE SEQUENCE [LARGE SCALE GENOMIC DNA]</scope>
    <source>
        <strain evidence="3">IBRC-M 10908</strain>
    </source>
</reference>
<dbReference type="InterPro" id="IPR047801">
    <property type="entry name" value="Peptidase_C45"/>
</dbReference>
<keyword evidence="2" id="KW-0012">Acyltransferase</keyword>
<organism evidence="2 3">
    <name type="scientific">Salininema proteolyticum</name>
    <dbReference type="NCBI Taxonomy" id="1607685"/>
    <lineage>
        <taxon>Bacteria</taxon>
        <taxon>Bacillati</taxon>
        <taxon>Actinomycetota</taxon>
        <taxon>Actinomycetes</taxon>
        <taxon>Glycomycetales</taxon>
        <taxon>Glycomycetaceae</taxon>
        <taxon>Salininema</taxon>
    </lineage>
</organism>
<evidence type="ECO:0000313" key="2">
    <source>
        <dbReference type="EMBL" id="MFC4337992.1"/>
    </source>
</evidence>
<dbReference type="PANTHER" id="PTHR34180:SF1">
    <property type="entry name" value="BETA-ALANYL-DOPAMINE_CARCININE HYDROLASE"/>
    <property type="match status" value="1"/>
</dbReference>
<feature type="domain" description="Peptidase C45 hydrolase" evidence="1">
    <location>
        <begin position="127"/>
        <end position="351"/>
    </location>
</feature>
<gene>
    <name evidence="2" type="ORF">ACFPET_22625</name>
</gene>
<keyword evidence="2" id="KW-0808">Transferase</keyword>
<name>A0ABV8U4R3_9ACTN</name>
<dbReference type="Gene3D" id="1.10.10.2120">
    <property type="match status" value="1"/>
</dbReference>
<keyword evidence="3" id="KW-1185">Reference proteome</keyword>
<protein>
    <submittedName>
        <fullName evidence="2">C45 family autoproteolytic acyltransferase/hydrolase</fullName>
    </submittedName>
</protein>
<accession>A0ABV8U4R3</accession>
<comment type="caution">
    <text evidence="2">The sequence shown here is derived from an EMBL/GenBank/DDBJ whole genome shotgun (WGS) entry which is preliminary data.</text>
</comment>
<dbReference type="GO" id="GO:0016746">
    <property type="term" value="F:acyltransferase activity"/>
    <property type="evidence" value="ECO:0007669"/>
    <property type="project" value="UniProtKB-KW"/>
</dbReference>
<dbReference type="NCBIfam" id="NF040521">
    <property type="entry name" value="C45_proenzyme"/>
    <property type="match status" value="1"/>
</dbReference>
<evidence type="ECO:0000313" key="3">
    <source>
        <dbReference type="Proteomes" id="UP001595823"/>
    </source>
</evidence>
<dbReference type="InterPro" id="IPR005079">
    <property type="entry name" value="Peptidase_C45_hydrolase"/>
</dbReference>
<dbReference type="Pfam" id="PF03417">
    <property type="entry name" value="AAT"/>
    <property type="match status" value="1"/>
</dbReference>
<dbReference type="InterPro" id="IPR047794">
    <property type="entry name" value="C45_proenzyme-like"/>
</dbReference>
<dbReference type="RefSeq" id="WP_380625552.1">
    <property type="nucleotide sequence ID" value="NZ_JBHSDK010000061.1"/>
</dbReference>
<dbReference type="PANTHER" id="PTHR34180">
    <property type="entry name" value="PEPTIDASE C45"/>
    <property type="match status" value="1"/>
</dbReference>
<dbReference type="Proteomes" id="UP001595823">
    <property type="component" value="Unassembled WGS sequence"/>
</dbReference>
<evidence type="ECO:0000259" key="1">
    <source>
        <dbReference type="Pfam" id="PF03417"/>
    </source>
</evidence>
<dbReference type="EMBL" id="JBHSDK010000061">
    <property type="protein sequence ID" value="MFC4337992.1"/>
    <property type="molecule type" value="Genomic_DNA"/>
</dbReference>